<accession>A0A453G1I9</accession>
<dbReference type="Gramene" id="AET3Gv20855300.7">
    <property type="protein sequence ID" value="AET3Gv20855300.7"/>
    <property type="gene ID" value="AET3Gv20855300"/>
</dbReference>
<name>A0A453G1I9_AEGTS</name>
<reference evidence="3" key="2">
    <citation type="journal article" date="2017" name="Nat. Plants">
        <title>The Aegilops tauschii genome reveals multiple impacts of transposons.</title>
        <authorList>
            <person name="Zhao G."/>
            <person name="Zou C."/>
            <person name="Li K."/>
            <person name="Wang K."/>
            <person name="Li T."/>
            <person name="Gao L."/>
            <person name="Zhang X."/>
            <person name="Wang H."/>
            <person name="Yang Z."/>
            <person name="Liu X."/>
            <person name="Jiang W."/>
            <person name="Mao L."/>
            <person name="Kong X."/>
            <person name="Jiao Y."/>
            <person name="Jia J."/>
        </authorList>
    </citation>
    <scope>NUCLEOTIDE SEQUENCE [LARGE SCALE GENOMIC DNA]</scope>
    <source>
        <strain evidence="3">cv. AL8/78</strain>
    </source>
</reference>
<feature type="region of interest" description="Disordered" evidence="1">
    <location>
        <begin position="201"/>
        <end position="234"/>
    </location>
</feature>
<dbReference type="Proteomes" id="UP000015105">
    <property type="component" value="Chromosome 3D"/>
</dbReference>
<evidence type="ECO:0000313" key="3">
    <source>
        <dbReference type="Proteomes" id="UP000015105"/>
    </source>
</evidence>
<evidence type="ECO:0000256" key="1">
    <source>
        <dbReference type="SAM" id="MobiDB-lite"/>
    </source>
</evidence>
<dbReference type="EnsemblPlants" id="AET3Gv20855300.7">
    <property type="protein sequence ID" value="AET3Gv20855300.7"/>
    <property type="gene ID" value="AET3Gv20855300"/>
</dbReference>
<dbReference type="AlphaFoldDB" id="A0A453G1I9"/>
<feature type="region of interest" description="Disordered" evidence="1">
    <location>
        <begin position="125"/>
        <end position="158"/>
    </location>
</feature>
<reference evidence="2" key="5">
    <citation type="journal article" date="2021" name="G3 (Bethesda)">
        <title>Aegilops tauschii genome assembly Aet v5.0 features greater sequence contiguity and improved annotation.</title>
        <authorList>
            <person name="Wang L."/>
            <person name="Zhu T."/>
            <person name="Rodriguez J.C."/>
            <person name="Deal K.R."/>
            <person name="Dubcovsky J."/>
            <person name="McGuire P.E."/>
            <person name="Lux T."/>
            <person name="Spannagl M."/>
            <person name="Mayer K.F.X."/>
            <person name="Baldrich P."/>
            <person name="Meyers B.C."/>
            <person name="Huo N."/>
            <person name="Gu Y.Q."/>
            <person name="Zhou H."/>
            <person name="Devos K.M."/>
            <person name="Bennetzen J.L."/>
            <person name="Unver T."/>
            <person name="Budak H."/>
            <person name="Gulick P.J."/>
            <person name="Galiba G."/>
            <person name="Kalapos B."/>
            <person name="Nelson D.R."/>
            <person name="Li P."/>
            <person name="You F.M."/>
            <person name="Luo M.C."/>
            <person name="Dvorak J."/>
        </authorList>
    </citation>
    <scope>NUCLEOTIDE SEQUENCE [LARGE SCALE GENOMIC DNA]</scope>
    <source>
        <strain evidence="2">cv. AL8/78</strain>
    </source>
</reference>
<reference evidence="3" key="1">
    <citation type="journal article" date="2014" name="Science">
        <title>Ancient hybridizations among the ancestral genomes of bread wheat.</title>
        <authorList>
            <consortium name="International Wheat Genome Sequencing Consortium,"/>
            <person name="Marcussen T."/>
            <person name="Sandve S.R."/>
            <person name="Heier L."/>
            <person name="Spannagl M."/>
            <person name="Pfeifer M."/>
            <person name="Jakobsen K.S."/>
            <person name="Wulff B.B."/>
            <person name="Steuernagel B."/>
            <person name="Mayer K.F."/>
            <person name="Olsen O.A."/>
        </authorList>
    </citation>
    <scope>NUCLEOTIDE SEQUENCE [LARGE SCALE GENOMIC DNA]</scope>
    <source>
        <strain evidence="3">cv. AL8/78</strain>
    </source>
</reference>
<protein>
    <submittedName>
        <fullName evidence="2">Uncharacterized protein</fullName>
    </submittedName>
</protein>
<evidence type="ECO:0000313" key="2">
    <source>
        <dbReference type="EnsemblPlants" id="AET3Gv20855300.7"/>
    </source>
</evidence>
<reference evidence="2" key="4">
    <citation type="submission" date="2019-03" db="UniProtKB">
        <authorList>
            <consortium name="EnsemblPlants"/>
        </authorList>
    </citation>
    <scope>IDENTIFICATION</scope>
</reference>
<keyword evidence="3" id="KW-1185">Reference proteome</keyword>
<sequence>NRSFVVRPFEPLCTMHKTPSRARSKPVPNLTRSVITVGSGSSPNIYKTSPFSYLGYLTYFSQPFDYDRRNEVSPNLNSSDINISLTLDPRGLSHHSFRPPPLSHRDPPRSTHLLSLEFLIGQTPAFPERSRARGPKQLQPRNPAAPATSPPATDPPEAMDVAAPWEVAAVATNPPRRLALPRCRAMLPFLCLVAVQDFLASPPDRAGASTPSSSSASSPRARSPPPLPSILNGS</sequence>
<feature type="compositionally biased region" description="Low complexity" evidence="1">
    <location>
        <begin position="205"/>
        <end position="221"/>
    </location>
</feature>
<proteinExistence type="predicted"/>
<organism evidence="2 3">
    <name type="scientific">Aegilops tauschii subsp. strangulata</name>
    <name type="common">Goatgrass</name>
    <dbReference type="NCBI Taxonomy" id="200361"/>
    <lineage>
        <taxon>Eukaryota</taxon>
        <taxon>Viridiplantae</taxon>
        <taxon>Streptophyta</taxon>
        <taxon>Embryophyta</taxon>
        <taxon>Tracheophyta</taxon>
        <taxon>Spermatophyta</taxon>
        <taxon>Magnoliopsida</taxon>
        <taxon>Liliopsida</taxon>
        <taxon>Poales</taxon>
        <taxon>Poaceae</taxon>
        <taxon>BOP clade</taxon>
        <taxon>Pooideae</taxon>
        <taxon>Triticodae</taxon>
        <taxon>Triticeae</taxon>
        <taxon>Triticinae</taxon>
        <taxon>Aegilops</taxon>
    </lineage>
</organism>
<reference evidence="2" key="3">
    <citation type="journal article" date="2017" name="Nature">
        <title>Genome sequence of the progenitor of the wheat D genome Aegilops tauschii.</title>
        <authorList>
            <person name="Luo M.C."/>
            <person name="Gu Y.Q."/>
            <person name="Puiu D."/>
            <person name="Wang H."/>
            <person name="Twardziok S.O."/>
            <person name="Deal K.R."/>
            <person name="Huo N."/>
            <person name="Zhu T."/>
            <person name="Wang L."/>
            <person name="Wang Y."/>
            <person name="McGuire P.E."/>
            <person name="Liu S."/>
            <person name="Long H."/>
            <person name="Ramasamy R.K."/>
            <person name="Rodriguez J.C."/>
            <person name="Van S.L."/>
            <person name="Yuan L."/>
            <person name="Wang Z."/>
            <person name="Xia Z."/>
            <person name="Xiao L."/>
            <person name="Anderson O.D."/>
            <person name="Ouyang S."/>
            <person name="Liang Y."/>
            <person name="Zimin A.V."/>
            <person name="Pertea G."/>
            <person name="Qi P."/>
            <person name="Bennetzen J.L."/>
            <person name="Dai X."/>
            <person name="Dawson M.W."/>
            <person name="Muller H.G."/>
            <person name="Kugler K."/>
            <person name="Rivarola-Duarte L."/>
            <person name="Spannagl M."/>
            <person name="Mayer K.F.X."/>
            <person name="Lu F.H."/>
            <person name="Bevan M.W."/>
            <person name="Leroy P."/>
            <person name="Li P."/>
            <person name="You F.M."/>
            <person name="Sun Q."/>
            <person name="Liu Z."/>
            <person name="Lyons E."/>
            <person name="Wicker T."/>
            <person name="Salzberg S.L."/>
            <person name="Devos K.M."/>
            <person name="Dvorak J."/>
        </authorList>
    </citation>
    <scope>NUCLEOTIDE SEQUENCE [LARGE SCALE GENOMIC DNA]</scope>
    <source>
        <strain evidence="2">cv. AL8/78</strain>
    </source>
</reference>